<dbReference type="PROSITE" id="PS51371">
    <property type="entry name" value="CBS"/>
    <property type="match status" value="2"/>
</dbReference>
<evidence type="ECO:0000259" key="4">
    <source>
        <dbReference type="PROSITE" id="PS51371"/>
    </source>
</evidence>
<reference evidence="5" key="1">
    <citation type="submission" date="2022-07" db="EMBL/GenBank/DDBJ databases">
        <title>Phylogenomic reconstructions and comparative analyses of Kickxellomycotina fungi.</title>
        <authorList>
            <person name="Reynolds N.K."/>
            <person name="Stajich J.E."/>
            <person name="Barry K."/>
            <person name="Grigoriev I.V."/>
            <person name="Crous P."/>
            <person name="Smith M.E."/>
        </authorList>
    </citation>
    <scope>NUCLEOTIDE SEQUENCE</scope>
    <source>
        <strain evidence="5">NRRL 1566</strain>
    </source>
</reference>
<evidence type="ECO:0000313" key="6">
    <source>
        <dbReference type="Proteomes" id="UP001139887"/>
    </source>
</evidence>
<gene>
    <name evidence="5" type="ORF">IWW36_004404</name>
</gene>
<dbReference type="EMBL" id="JANBUW010000567">
    <property type="protein sequence ID" value="KAJ2846327.1"/>
    <property type="molecule type" value="Genomic_DNA"/>
</dbReference>
<accession>A0A9W8LXM2</accession>
<keyword evidence="1" id="KW-0677">Repeat</keyword>
<comment type="caution">
    <text evidence="5">The sequence shown here is derived from an EMBL/GenBank/DDBJ whole genome shotgun (WGS) entry which is preliminary data.</text>
</comment>
<name>A0A9W8LXM2_9FUNG</name>
<evidence type="ECO:0000256" key="2">
    <source>
        <dbReference type="ARBA" id="ARBA00023122"/>
    </source>
</evidence>
<dbReference type="PANTHER" id="PTHR13780">
    <property type="entry name" value="AMP-ACTIVATED PROTEIN KINASE, GAMMA REGULATORY SUBUNIT"/>
    <property type="match status" value="1"/>
</dbReference>
<dbReference type="CDD" id="cd02205">
    <property type="entry name" value="CBS_pair_SF"/>
    <property type="match status" value="1"/>
</dbReference>
<dbReference type="SMART" id="SM00116">
    <property type="entry name" value="CBS"/>
    <property type="match status" value="3"/>
</dbReference>
<dbReference type="Pfam" id="PF00571">
    <property type="entry name" value="CBS"/>
    <property type="match status" value="2"/>
</dbReference>
<dbReference type="OrthoDB" id="449052at2759"/>
<feature type="domain" description="CBS" evidence="4">
    <location>
        <begin position="20"/>
        <end position="81"/>
    </location>
</feature>
<dbReference type="InterPro" id="IPR000644">
    <property type="entry name" value="CBS_dom"/>
</dbReference>
<keyword evidence="6" id="KW-1185">Reference proteome</keyword>
<evidence type="ECO:0000256" key="1">
    <source>
        <dbReference type="ARBA" id="ARBA00022737"/>
    </source>
</evidence>
<dbReference type="Gene3D" id="3.10.580.10">
    <property type="entry name" value="CBS-domain"/>
    <property type="match status" value="2"/>
</dbReference>
<organism evidence="5 6">
    <name type="scientific">Coemansia brasiliensis</name>
    <dbReference type="NCBI Taxonomy" id="2650707"/>
    <lineage>
        <taxon>Eukaryota</taxon>
        <taxon>Fungi</taxon>
        <taxon>Fungi incertae sedis</taxon>
        <taxon>Zoopagomycota</taxon>
        <taxon>Kickxellomycotina</taxon>
        <taxon>Kickxellomycetes</taxon>
        <taxon>Kickxellales</taxon>
        <taxon>Kickxellaceae</taxon>
        <taxon>Coemansia</taxon>
    </lineage>
</organism>
<evidence type="ECO:0000313" key="5">
    <source>
        <dbReference type="EMBL" id="KAJ2846327.1"/>
    </source>
</evidence>
<dbReference type="Proteomes" id="UP001139887">
    <property type="component" value="Unassembled WGS sequence"/>
</dbReference>
<feature type="domain" description="CBS" evidence="4">
    <location>
        <begin position="290"/>
        <end position="341"/>
    </location>
</feature>
<sequence length="341" mass="37943">MKAAALEQYTVQDILEYRGNSTLFYSIDENNSIENALALMYAHDIVSLPVFSTDSTHKFIDIVSVYDLRDYIMHAPELEKEVDFQLLSGRPSGKSTVLQDTIAQVVQSRKHASQEVSADMPLEELIRLFTTYKQHRVLVTNVPTQANVQKVPDIGRKRGDSIDSGCSAASQSNSDTAVCGLTQYDVVRFIQHHNHQLGSLLDAPALAIAQTHPSLRQAAPKHMPHITVRDTALKALATLSSTHASALPVVDYDGRLVTEIAGTSLRALTTRNIGLLGKPVLAFMFNLHMPVTRPYIIHENFTLSQIMTGLLQMNCRRAWLVDRDDRPIAVISLTDVLYHFL</sequence>
<protein>
    <recommendedName>
        <fullName evidence="4">CBS domain-containing protein</fullName>
    </recommendedName>
</protein>
<evidence type="ECO:0000256" key="3">
    <source>
        <dbReference type="PROSITE-ProRule" id="PRU00703"/>
    </source>
</evidence>
<dbReference type="PANTHER" id="PTHR13780:SF128">
    <property type="entry name" value="CBS DOMAIN-CONTAINING PROTEIN"/>
    <property type="match status" value="1"/>
</dbReference>
<dbReference type="InterPro" id="IPR046342">
    <property type="entry name" value="CBS_dom_sf"/>
</dbReference>
<proteinExistence type="predicted"/>
<dbReference type="SUPFAM" id="SSF54631">
    <property type="entry name" value="CBS-domain pair"/>
    <property type="match status" value="2"/>
</dbReference>
<dbReference type="AlphaFoldDB" id="A0A9W8LXM2"/>
<dbReference type="InterPro" id="IPR050511">
    <property type="entry name" value="AMPK_gamma/SDS23_families"/>
</dbReference>
<keyword evidence="2 3" id="KW-0129">CBS domain</keyword>